<dbReference type="PROSITE" id="PS50005">
    <property type="entry name" value="TPR"/>
    <property type="match status" value="1"/>
</dbReference>
<dbReference type="EMBL" id="LSMT01000688">
    <property type="protein sequence ID" value="PFX15082.1"/>
    <property type="molecule type" value="Genomic_DNA"/>
</dbReference>
<comment type="caution">
    <text evidence="4">The sequence shown here is derived from an EMBL/GenBank/DDBJ whole genome shotgun (WGS) entry which is preliminary data.</text>
</comment>
<dbReference type="InterPro" id="IPR011990">
    <property type="entry name" value="TPR-like_helical_dom_sf"/>
</dbReference>
<feature type="domain" description="CHAT" evidence="3">
    <location>
        <begin position="505"/>
        <end position="678"/>
    </location>
</feature>
<evidence type="ECO:0000256" key="1">
    <source>
        <dbReference type="PROSITE-ProRule" id="PRU00339"/>
    </source>
</evidence>
<keyword evidence="5" id="KW-1185">Reference proteome</keyword>
<dbReference type="PANTHER" id="PTHR10098">
    <property type="entry name" value="RAPSYN-RELATED"/>
    <property type="match status" value="1"/>
</dbReference>
<evidence type="ECO:0000256" key="2">
    <source>
        <dbReference type="SAM" id="MobiDB-lite"/>
    </source>
</evidence>
<dbReference type="SMART" id="SM00028">
    <property type="entry name" value="TPR"/>
    <property type="match status" value="3"/>
</dbReference>
<dbReference type="Gene3D" id="1.25.40.10">
    <property type="entry name" value="Tetratricopeptide repeat domain"/>
    <property type="match status" value="2"/>
</dbReference>
<reference evidence="5" key="1">
    <citation type="journal article" date="2017" name="bioRxiv">
        <title>Comparative analysis of the genomes of Stylophora pistillata and Acropora digitifera provides evidence for extensive differences between species of corals.</title>
        <authorList>
            <person name="Voolstra C.R."/>
            <person name="Li Y."/>
            <person name="Liew Y.J."/>
            <person name="Baumgarten S."/>
            <person name="Zoccola D."/>
            <person name="Flot J.-F."/>
            <person name="Tambutte S."/>
            <person name="Allemand D."/>
            <person name="Aranda M."/>
        </authorList>
    </citation>
    <scope>NUCLEOTIDE SEQUENCE [LARGE SCALE GENOMIC DNA]</scope>
</reference>
<name>A0A2B4RFP4_STYPI</name>
<keyword evidence="1" id="KW-0802">TPR repeat</keyword>
<dbReference type="InterPro" id="IPR019734">
    <property type="entry name" value="TPR_rpt"/>
</dbReference>
<dbReference type="PANTHER" id="PTHR10098:SF108">
    <property type="entry name" value="TETRATRICOPEPTIDE REPEAT PROTEIN 28"/>
    <property type="match status" value="1"/>
</dbReference>
<protein>
    <submittedName>
        <fullName evidence="4">Tetratricopeptide repeat protein 28</fullName>
    </submittedName>
</protein>
<dbReference type="OrthoDB" id="1872379at2759"/>
<feature type="region of interest" description="Disordered" evidence="2">
    <location>
        <begin position="697"/>
        <end position="717"/>
    </location>
</feature>
<dbReference type="AlphaFoldDB" id="A0A2B4RFP4"/>
<proteinExistence type="predicted"/>
<sequence>MIIAKKLGDGKTDSRYVSLGAVYLNLGKCHRAKEDFDKALDVSKKAGNRVVEANGLAGLAAIFASVNETQKAKECCEKALAIIRERGNRASEAEIYRSLGNTFYSLENCEDRGLDDTATTSVHEERRANLRGEQTEDTARILHLCYKLVIALVECPVHYHSRTGALVLGDPKVGKVYYKGRLQNTTPLLHANKEAEMVGQVMGVQPLLGKIATNQAALQAIPSVSLTYIAAHGHAERGEIALSPNCSNDSIPQEEDYLLTATDILRVQLRAKLVVLNSCHSGRGLVKREGILGKKYQEKALDIAREVGEREGEEASYWNLGLVFQSLGDYWKAEKCFQESNDDRKRTWRRKIRFKELGRARVLAESMADKFSAKSHISADPQSWFGIEDIVRKETNCDILYISYYERRVFLCVLKGNGDIFFRATDEVSINTLDAEHVCDVEGIFKKSAAGYSVGQIKDTVLHLCYKWIIAPVEDLLTEPEIVIVPDRFSYRVPFAALRDEPNGKKEAETVGRLLGVQPLLRECATKQAALQEIPSVRMIHIIAQGNVEGREIALALNFTTNSNPQKEDYLLTVTDILGVRVRAKLVVLSCPHVGRGMIKKEGVLNIARAFLASGARSVLAASWALRDKATAKLMKNFYQHLVHGESVSESLHQAVKWLRSNGFPDLEQWAPFVLMGDNVTFDFTDIENQELKKDNYEGGQKQTNNYTNGIFPRHRL</sequence>
<organism evidence="4 5">
    <name type="scientific">Stylophora pistillata</name>
    <name type="common">Smooth cauliflower coral</name>
    <dbReference type="NCBI Taxonomy" id="50429"/>
    <lineage>
        <taxon>Eukaryota</taxon>
        <taxon>Metazoa</taxon>
        <taxon>Cnidaria</taxon>
        <taxon>Anthozoa</taxon>
        <taxon>Hexacorallia</taxon>
        <taxon>Scleractinia</taxon>
        <taxon>Astrocoeniina</taxon>
        <taxon>Pocilloporidae</taxon>
        <taxon>Stylophora</taxon>
    </lineage>
</organism>
<evidence type="ECO:0000259" key="3">
    <source>
        <dbReference type="Pfam" id="PF12770"/>
    </source>
</evidence>
<evidence type="ECO:0000313" key="4">
    <source>
        <dbReference type="EMBL" id="PFX15082.1"/>
    </source>
</evidence>
<dbReference type="Pfam" id="PF13424">
    <property type="entry name" value="TPR_12"/>
    <property type="match status" value="2"/>
</dbReference>
<feature type="repeat" description="TPR" evidence="1">
    <location>
        <begin position="13"/>
        <end position="46"/>
    </location>
</feature>
<dbReference type="SUPFAM" id="SSF48452">
    <property type="entry name" value="TPR-like"/>
    <property type="match status" value="1"/>
</dbReference>
<dbReference type="InterPro" id="IPR024983">
    <property type="entry name" value="CHAT_dom"/>
</dbReference>
<accession>A0A2B4RFP4</accession>
<dbReference type="Pfam" id="PF12770">
    <property type="entry name" value="CHAT"/>
    <property type="match status" value="2"/>
</dbReference>
<evidence type="ECO:0000313" key="5">
    <source>
        <dbReference type="Proteomes" id="UP000225706"/>
    </source>
</evidence>
<gene>
    <name evidence="4" type="primary">TTC28</name>
    <name evidence="4" type="ORF">AWC38_SpisGene20711</name>
</gene>
<dbReference type="Proteomes" id="UP000225706">
    <property type="component" value="Unassembled WGS sequence"/>
</dbReference>
<feature type="domain" description="CHAT" evidence="3">
    <location>
        <begin position="164"/>
        <end position="293"/>
    </location>
</feature>